<evidence type="ECO:0000313" key="2">
    <source>
        <dbReference type="Proteomes" id="UP000829398"/>
    </source>
</evidence>
<name>A0ACB8JG66_CITSI</name>
<reference evidence="2" key="1">
    <citation type="journal article" date="2023" name="Hortic. Res.">
        <title>A chromosome-level phased genome enabling allele-level studies in sweet orange: a case study on citrus Huanglongbing tolerance.</title>
        <authorList>
            <person name="Wu B."/>
            <person name="Yu Q."/>
            <person name="Deng Z."/>
            <person name="Duan Y."/>
            <person name="Luo F."/>
            <person name="Gmitter F. Jr."/>
        </authorList>
    </citation>
    <scope>NUCLEOTIDE SEQUENCE [LARGE SCALE GENOMIC DNA]</scope>
    <source>
        <strain evidence="2">cv. Valencia</strain>
    </source>
</reference>
<protein>
    <submittedName>
        <fullName evidence="1">P-loop containing nucleoside triphosphate hydrolases superfamily protein</fullName>
    </submittedName>
</protein>
<dbReference type="Proteomes" id="UP000829398">
    <property type="component" value="Chromosome 7"/>
</dbReference>
<evidence type="ECO:0000313" key="1">
    <source>
        <dbReference type="EMBL" id="KAH9716445.1"/>
    </source>
</evidence>
<comment type="caution">
    <text evidence="1">The sequence shown here is derived from an EMBL/GenBank/DDBJ whole genome shotgun (WGS) entry which is preliminary data.</text>
</comment>
<keyword evidence="2" id="KW-1185">Reference proteome</keyword>
<dbReference type="EMBL" id="CM039176">
    <property type="protein sequence ID" value="KAH9716445.1"/>
    <property type="molecule type" value="Genomic_DNA"/>
</dbReference>
<accession>A0ACB8JG66</accession>
<sequence length="2399" mass="270235">MTDKNPSRRELLDRWRGIEEEEELDDGNDPLKRRRIDGLKEKWFADAFNFLIGLPEKNHIWCGSWDIMGPYLELFYNYFKDECHDSPLRLLWKRISGELQHCIQCVSQHHQAQEMYSMEYESGVIGPLLDVLRSLDEERVTKYLREINARLARQEYDPQIDNNQVICIMYEVLMFPVLLDDQSLFTEFETFIAAVDNMHELALDGHQLFPGVFALFFFNRRVRTIGRRLARSMGKLRRATDLEPMQPLLKTFIGFLETEVLTSTFKTSRPRARLERLPIWLGITSLLEFLEPPALEEGILERYPIFFDIVLNHISGDSPEFSHAVSCLRELFKMLGYKLWLRSTLSPSVMRNTLLGQCFHTRSEKIHKDIFDLFPPFLQSLEALQDGEHEKQRRHFLYFLLYQVPVSSNFSVLTAQMACKISLLIIHRGYKMNPPCPPFECAHMWGPFLVSSLKDSSLHSSLRQPAFDLIQTIIVSDAAALVTSVLKSARPPRTETIISVEMNEDEDDLKFPFDPDVDEKDDNSSWNEFTAQSRITSQEFRVWMCIPMLWIDVLVDINPSVLPVSFSKVVFWARSQFSIVEPEISAEMALDVRAWLSSSATEISSTFGWKAPTGCDDGGAGKVSKNSMEVSTMCLPLIRAFKRLTAHFIVQIGQGELRKQWAWEPRMGESLILSLVDPNDNVRQFGKCILEQVSNTRGLASGLKFLSSSTSSLSAIFLGLKHALKLSLHHFFFVLRKIFEEGHLPKCDLLKSSSGHSSITMFSSQGGFLRQPRFESFDANTGCSSNIDLKLWEKFHYMLSEITWPSVKRCLQEGKTFLDYSLCQMTCIRVLEILPVVFGKVCPLLAEHSGYSATTTQNVFDFKWLHDLMDWGKSQLKVVIVYWKRTITCLLNLLKDSCSGTSLLTVSSIENLISSDHLDVDGLVEKVSLLCVSLSKESSRNSGKTLMSMAHFPEDLSVERKSAALDIRPFPVKDVDVEILDSETIASKSKDNLIVVSDDEIEKEPSVDQGLLSDFKSRQCVVVSKTGAPISDKRASQTESLKNRVSILDSSKDLLDGSGPASPKQVLDESVGKSLDSLDSKVVDGKKKELNSKFNASDSLSFQNRVGLRNKPVESSSFKNVNQASSNVVAKPTNKLLKELVCDGENDPLESSFKSGKHQQTYLTKSGPFVPKRQVIQLKSPFENRCGLHRMETGVKRFGPPKLDDWYKPILEIDYFATVGLASSREDENRVHCKLKEVPVCFQSPEQFVSIFRPLVLEEFKAQLHSSFLEMSSWEDMYYGSLSVLSVERVDDFHLVRFVHDGNDSVTSKIFSENDLVLLTRVAPQKTPHDVHMVGKDSPVPQVERRERDNNRRSSILLIRFYLQNGSVRLNQARRNLLERSKWHATLIMSITPQLREFHALSSLKSIPLLPIILNPVNVSRGYNESRELDLGKLSQLQQILKTSFNESQLQAISVAIGLSSSWKKDCELSLIQGPPGTGKTRTIVAIVSALLATRTSPKSHLKQNYSSCINSRPKISQSAAIARAWQDAALARQINEDSERDKKSSESSVRARVLICAQSNAAVDELVSRISKEGLYGSDGKTYKPYLVRVGNVKTVHPNSLPFFIDTLVDHRLAEERMHLTDPKNEFCTRSSTLRSNLEKLVDRIRFFEAKRANTKDGNSDPKNMLDDEVHKGDDVKLSDVELEAKLRKLYEQKKQIYRELGVAQVQEKKSYEETKALKHKLRKSILKEAEIVVTTLSGCGGDLYGVCSESVSGFKFGNPSENTLFDAVVIDEAAQALEPATLIPLQLLKSYGTRCVMVGDPKQLPATVLSNVASKFLYECSMFERLQRAGHPVVMLTKQMKLKPKCGISGYEYNLGSLYRMHPDICRFPSLHFYENKLLNGEEMSRKSAPFHVTGGLGPYVFYDISDGQELRGKNAGAFSLYNEHEVDAAVELLRFFRKRYLSEFVGGRIGIITPYKSQLGLLRSQFSNAFGSSVTSDIEFNTVDGFQGREVDILILSTVRAADSSSASSGCRSSSIGFVADVRRMNVALTRARLSLWILGNARTLQMNYNWAALVKDAKERNLVISIKKPYASMFKSMFKSSLRNNHSSELQDDHLSQLKHTEKDGDTNQFVKQIGRKSRAGVETKTRDIDHMAQCNKAVARDNDTVSVKREDLQTSRRRARDQSDLPKTDHPSAAANGQSITSKSVKSAVLGEHVLDSETRGEESGKKKFSSSNTLTDKKKDEYSKSKLDQSAPLDQRKDKYSKGNSVHSGREAGNSHKHSKFKVSKGSSKSFEQDRSLKKLKGSDPSTGGSQKEQEANDQGRNPNSVGSSDALIAKRKQQREAVDAILYSSLISSKKPEPVKPAPTKRSLSPTSIAGGGIRPPKREKGEPAALLLYFQRHPQKVHCKTSEGTNY</sequence>
<keyword evidence="1" id="KW-0378">Hydrolase</keyword>
<proteinExistence type="predicted"/>
<organism evidence="1 2">
    <name type="scientific">Citrus sinensis</name>
    <name type="common">Sweet orange</name>
    <name type="synonym">Citrus aurantium var. sinensis</name>
    <dbReference type="NCBI Taxonomy" id="2711"/>
    <lineage>
        <taxon>Eukaryota</taxon>
        <taxon>Viridiplantae</taxon>
        <taxon>Streptophyta</taxon>
        <taxon>Embryophyta</taxon>
        <taxon>Tracheophyta</taxon>
        <taxon>Spermatophyta</taxon>
        <taxon>Magnoliopsida</taxon>
        <taxon>eudicotyledons</taxon>
        <taxon>Gunneridae</taxon>
        <taxon>Pentapetalae</taxon>
        <taxon>rosids</taxon>
        <taxon>malvids</taxon>
        <taxon>Sapindales</taxon>
        <taxon>Rutaceae</taxon>
        <taxon>Aurantioideae</taxon>
        <taxon>Citrus</taxon>
    </lineage>
</organism>
<gene>
    <name evidence="1" type="ORF">KPL71_021466</name>
</gene>